<dbReference type="CDD" id="cd03241">
    <property type="entry name" value="ABC_RecN"/>
    <property type="match status" value="1"/>
</dbReference>
<comment type="function">
    <text evidence="1">May be involved in recombinational repair of damaged DNA.</text>
</comment>
<organism evidence="10 11">
    <name type="scientific">Desulfomonile tiedjei</name>
    <dbReference type="NCBI Taxonomy" id="2358"/>
    <lineage>
        <taxon>Bacteria</taxon>
        <taxon>Pseudomonadati</taxon>
        <taxon>Thermodesulfobacteriota</taxon>
        <taxon>Desulfomonilia</taxon>
        <taxon>Desulfomonilales</taxon>
        <taxon>Desulfomonilaceae</taxon>
        <taxon>Desulfomonile</taxon>
    </lineage>
</organism>
<dbReference type="GO" id="GO:0005524">
    <property type="term" value="F:ATP binding"/>
    <property type="evidence" value="ECO:0007669"/>
    <property type="project" value="UniProtKB-KW"/>
</dbReference>
<dbReference type="GO" id="GO:0043590">
    <property type="term" value="C:bacterial nucleoid"/>
    <property type="evidence" value="ECO:0007669"/>
    <property type="project" value="TreeGrafter"/>
</dbReference>
<evidence type="ECO:0000256" key="2">
    <source>
        <dbReference type="ARBA" id="ARBA00009441"/>
    </source>
</evidence>
<evidence type="ECO:0000313" key="11">
    <source>
        <dbReference type="Proteomes" id="UP000807825"/>
    </source>
</evidence>
<keyword evidence="7" id="KW-0234">DNA repair</keyword>
<dbReference type="PANTHER" id="PTHR11059:SF0">
    <property type="entry name" value="DNA REPAIR PROTEIN RECN"/>
    <property type="match status" value="1"/>
</dbReference>
<dbReference type="GO" id="GO:0006310">
    <property type="term" value="P:DNA recombination"/>
    <property type="evidence" value="ECO:0007669"/>
    <property type="project" value="InterPro"/>
</dbReference>
<sequence>MLRYLKISNLAIIDRVEVEFGEGFNALTGETGAGKSILIGALNLLLGSRATADVIRTGEEEAQVEGLFEVPEPLALPDDLQDYATAGELVLSRKISRAGRSRCAINGSLASLNMLQMVGPCLVSIFGQHEHRVLLDPDEHIEILDRYGALEDAGKLVTDAFAVWKKAERDLAAALKRLKELESQSRENAGTIKELSQAALKVSEEDDLVQERDISKKAVQIREKAFEAYQTLYAKSGSIIASLSEVRKAVDFLASANPKLGSLRENLHEAVYRIEDVALELRDLAQTFHCDPARLEQIEERLALIRRLKRKHGKDIPGLIELLDSLSRDEGNLLDAEGWINKLRTAASKSREAYFKASEGLSKERRDAARKLEQAMKTELAELAMPHAVFSVNFEALQPEKGSAKGMERVEFFLASNPGET</sequence>
<proteinExistence type="inferred from homology"/>
<keyword evidence="6" id="KW-0067">ATP-binding</keyword>
<feature type="non-terminal residue" evidence="10">
    <location>
        <position position="421"/>
    </location>
</feature>
<evidence type="ECO:0000256" key="9">
    <source>
        <dbReference type="SAM" id="Coils"/>
    </source>
</evidence>
<name>A0A9D6V1Z9_9BACT</name>
<feature type="coiled-coil region" evidence="9">
    <location>
        <begin position="164"/>
        <end position="198"/>
    </location>
</feature>
<evidence type="ECO:0000256" key="4">
    <source>
        <dbReference type="ARBA" id="ARBA00022741"/>
    </source>
</evidence>
<keyword evidence="5" id="KW-0227">DNA damage</keyword>
<comment type="similarity">
    <text evidence="2">Belongs to the RecN family.</text>
</comment>
<reference evidence="10" key="1">
    <citation type="submission" date="2020-07" db="EMBL/GenBank/DDBJ databases">
        <title>Huge and variable diversity of episymbiotic CPR bacteria and DPANN archaea in groundwater ecosystems.</title>
        <authorList>
            <person name="He C.Y."/>
            <person name="Keren R."/>
            <person name="Whittaker M."/>
            <person name="Farag I.F."/>
            <person name="Doudna J."/>
            <person name="Cate J.H.D."/>
            <person name="Banfield J.F."/>
        </authorList>
    </citation>
    <scope>NUCLEOTIDE SEQUENCE</scope>
    <source>
        <strain evidence="10">NC_groundwater_1664_Pr3_B-0.1um_52_9</strain>
    </source>
</reference>
<dbReference type="Gene3D" id="3.40.50.300">
    <property type="entry name" value="P-loop containing nucleotide triphosphate hydrolases"/>
    <property type="match status" value="2"/>
</dbReference>
<evidence type="ECO:0000256" key="6">
    <source>
        <dbReference type="ARBA" id="ARBA00022840"/>
    </source>
</evidence>
<evidence type="ECO:0000256" key="8">
    <source>
        <dbReference type="ARBA" id="ARBA00033408"/>
    </source>
</evidence>
<evidence type="ECO:0000256" key="5">
    <source>
        <dbReference type="ARBA" id="ARBA00022763"/>
    </source>
</evidence>
<dbReference type="Proteomes" id="UP000807825">
    <property type="component" value="Unassembled WGS sequence"/>
</dbReference>
<keyword evidence="4" id="KW-0547">Nucleotide-binding</keyword>
<dbReference type="SUPFAM" id="SSF52540">
    <property type="entry name" value="P-loop containing nucleoside triphosphate hydrolases"/>
    <property type="match status" value="1"/>
</dbReference>
<dbReference type="InterPro" id="IPR004604">
    <property type="entry name" value="DNA_recomb/repair_RecN"/>
</dbReference>
<dbReference type="EMBL" id="JACRDE010000201">
    <property type="protein sequence ID" value="MBI5249279.1"/>
    <property type="molecule type" value="Genomic_DNA"/>
</dbReference>
<dbReference type="InterPro" id="IPR027417">
    <property type="entry name" value="P-loop_NTPase"/>
</dbReference>
<dbReference type="PANTHER" id="PTHR11059">
    <property type="entry name" value="DNA REPAIR PROTEIN RECN"/>
    <property type="match status" value="1"/>
</dbReference>
<protein>
    <recommendedName>
        <fullName evidence="3">DNA repair protein RecN</fullName>
    </recommendedName>
    <alternativeName>
        <fullName evidence="8">Recombination protein N</fullName>
    </alternativeName>
</protein>
<dbReference type="GO" id="GO:0009432">
    <property type="term" value="P:SOS response"/>
    <property type="evidence" value="ECO:0007669"/>
    <property type="project" value="TreeGrafter"/>
</dbReference>
<comment type="caution">
    <text evidence="10">The sequence shown here is derived from an EMBL/GenBank/DDBJ whole genome shotgun (WGS) entry which is preliminary data.</text>
</comment>
<evidence type="ECO:0000256" key="1">
    <source>
        <dbReference type="ARBA" id="ARBA00003618"/>
    </source>
</evidence>
<dbReference type="AlphaFoldDB" id="A0A9D6V1Z9"/>
<evidence type="ECO:0000256" key="3">
    <source>
        <dbReference type="ARBA" id="ARBA00021315"/>
    </source>
</evidence>
<evidence type="ECO:0000256" key="7">
    <source>
        <dbReference type="ARBA" id="ARBA00023204"/>
    </source>
</evidence>
<evidence type="ECO:0000313" key="10">
    <source>
        <dbReference type="EMBL" id="MBI5249279.1"/>
    </source>
</evidence>
<dbReference type="GO" id="GO:0006281">
    <property type="term" value="P:DNA repair"/>
    <property type="evidence" value="ECO:0007669"/>
    <property type="project" value="UniProtKB-KW"/>
</dbReference>
<accession>A0A9D6V1Z9</accession>
<gene>
    <name evidence="10" type="ORF">HY912_07275</name>
</gene>
<keyword evidence="9" id="KW-0175">Coiled coil</keyword>